<reference evidence="1 2" key="1">
    <citation type="submission" date="2021-10" db="EMBL/GenBank/DDBJ databases">
        <authorList>
            <person name="Criscuolo A."/>
        </authorList>
    </citation>
    <scope>NUCLEOTIDE SEQUENCE [LARGE SCALE GENOMIC DNA]</scope>
    <source>
        <strain evidence="2">CIP 111883</strain>
    </source>
</reference>
<dbReference type="RefSeq" id="WP_230501409.1">
    <property type="nucleotide sequence ID" value="NZ_CAKJTJ010000011.1"/>
</dbReference>
<dbReference type="EMBL" id="CAKJTJ010000011">
    <property type="protein sequence ID" value="CAG9621519.1"/>
    <property type="molecule type" value="Genomic_DNA"/>
</dbReference>
<evidence type="ECO:0000313" key="2">
    <source>
        <dbReference type="Proteomes" id="UP000789833"/>
    </source>
</evidence>
<dbReference type="Proteomes" id="UP000789833">
    <property type="component" value="Unassembled WGS sequence"/>
</dbReference>
<comment type="caution">
    <text evidence="1">The sequence shown here is derived from an EMBL/GenBank/DDBJ whole genome shotgun (WGS) entry which is preliminary data.</text>
</comment>
<organism evidence="1 2">
    <name type="scientific">Sutcliffiella rhizosphaerae</name>
    <dbReference type="NCBI Taxonomy" id="2880967"/>
    <lineage>
        <taxon>Bacteria</taxon>
        <taxon>Bacillati</taxon>
        <taxon>Bacillota</taxon>
        <taxon>Bacilli</taxon>
        <taxon>Bacillales</taxon>
        <taxon>Bacillaceae</taxon>
        <taxon>Sutcliffiella</taxon>
    </lineage>
</organism>
<keyword evidence="2" id="KW-1185">Reference proteome</keyword>
<evidence type="ECO:0000313" key="1">
    <source>
        <dbReference type="EMBL" id="CAG9621519.1"/>
    </source>
</evidence>
<gene>
    <name evidence="1" type="ORF">BACCIP111883_02292</name>
</gene>
<protein>
    <submittedName>
        <fullName evidence="1">Uncharacterized protein</fullName>
    </submittedName>
</protein>
<proteinExistence type="predicted"/>
<sequence>MERILENRREEKEWILIFVTICSFLTCKRMKSLERFKRKLRGELYIE</sequence>
<accession>A0ABN8A8N3</accession>
<name>A0ABN8A8N3_9BACI</name>